<accession>A0A835XHS0</accession>
<organism evidence="1 2">
    <name type="scientific">Edaphochlamys debaryana</name>
    <dbReference type="NCBI Taxonomy" id="47281"/>
    <lineage>
        <taxon>Eukaryota</taxon>
        <taxon>Viridiplantae</taxon>
        <taxon>Chlorophyta</taxon>
        <taxon>core chlorophytes</taxon>
        <taxon>Chlorophyceae</taxon>
        <taxon>CS clade</taxon>
        <taxon>Chlamydomonadales</taxon>
        <taxon>Chlamydomonadales incertae sedis</taxon>
        <taxon>Edaphochlamys</taxon>
    </lineage>
</organism>
<dbReference type="InterPro" id="IPR007657">
    <property type="entry name" value="Glycosyltransferase_61"/>
</dbReference>
<sequence length="379" mass="41812">MHEVLAQLAAVVDVLLHKKGMADHRVTLVVPTPSGLAMTPYHHALIAPHSLYAPVSFDDMSTRTQRPNSPVPWSEEGHVSCFERAVYCKFYAFPQGVVDTARTLLRGMLPLLPTNPLGFGAAGSGQPAPQPLPPLVEDTTFRVAIEARSGATRSFKNLHAIIDECAEMNKRGFRAGRFTSIACRVLHTGDTPDLHGLARFYANLGAVRSAHLLVAVHGAGASNSAFMEEGGHAGVLEIRPCRFGTEFCHWPNAYMYAQLQRTDFSIRFFALNLADPNQCAPPDYEAEHLANPDTVPLRGPDDHRARDQHVMPNPKQLLEYMRRVGTMLSDQAAYDEANRADKLHAYALPDGLVYGSLCVEDEAKLQTMEKQPILRLQKK</sequence>
<evidence type="ECO:0000313" key="2">
    <source>
        <dbReference type="Proteomes" id="UP000612055"/>
    </source>
</evidence>
<dbReference type="Proteomes" id="UP000612055">
    <property type="component" value="Unassembled WGS sequence"/>
</dbReference>
<reference evidence="1" key="1">
    <citation type="journal article" date="2020" name="bioRxiv">
        <title>Comparative genomics of Chlamydomonas.</title>
        <authorList>
            <person name="Craig R.J."/>
            <person name="Hasan A.R."/>
            <person name="Ness R.W."/>
            <person name="Keightley P.D."/>
        </authorList>
    </citation>
    <scope>NUCLEOTIDE SEQUENCE</scope>
    <source>
        <strain evidence="1">CCAP 11/70</strain>
    </source>
</reference>
<dbReference type="OrthoDB" id="531429at2759"/>
<keyword evidence="2" id="KW-1185">Reference proteome</keyword>
<name>A0A835XHS0_9CHLO</name>
<evidence type="ECO:0000313" key="1">
    <source>
        <dbReference type="EMBL" id="KAG2483615.1"/>
    </source>
</evidence>
<protein>
    <submittedName>
        <fullName evidence="1">Uncharacterized protein</fullName>
    </submittedName>
</protein>
<proteinExistence type="predicted"/>
<gene>
    <name evidence="1" type="ORF">HYH03_017557</name>
</gene>
<dbReference type="GO" id="GO:0016757">
    <property type="term" value="F:glycosyltransferase activity"/>
    <property type="evidence" value="ECO:0007669"/>
    <property type="project" value="InterPro"/>
</dbReference>
<comment type="caution">
    <text evidence="1">The sequence shown here is derived from an EMBL/GenBank/DDBJ whole genome shotgun (WGS) entry which is preliminary data.</text>
</comment>
<dbReference type="PANTHER" id="PTHR20961">
    <property type="entry name" value="GLYCOSYLTRANSFERASE"/>
    <property type="match status" value="1"/>
</dbReference>
<dbReference type="AlphaFoldDB" id="A0A835XHS0"/>
<dbReference type="EMBL" id="JAEHOE010000171">
    <property type="protein sequence ID" value="KAG2483615.1"/>
    <property type="molecule type" value="Genomic_DNA"/>
</dbReference>
<dbReference type="PANTHER" id="PTHR20961:SF124">
    <property type="entry name" value="GLYCOSYLTRANSFERASE"/>
    <property type="match status" value="1"/>
</dbReference>